<comment type="subcellular location">
    <subcellularLocation>
        <location evidence="1">Membrane</location>
        <topology evidence="1">Single-pass membrane protein</topology>
    </subcellularLocation>
    <subcellularLocation>
        <location evidence="2">Mitochondrion membrane</location>
    </subcellularLocation>
</comment>
<keyword evidence="4 10" id="KW-0812">Transmembrane</keyword>
<dbReference type="GeneID" id="108678437"/>
<dbReference type="AlphaFoldDB" id="A0A8B7PAX0"/>
<feature type="transmembrane region" description="Helical" evidence="10">
    <location>
        <begin position="12"/>
        <end position="34"/>
    </location>
</feature>
<dbReference type="InterPro" id="IPR011989">
    <property type="entry name" value="ARM-like"/>
</dbReference>
<dbReference type="SUPFAM" id="SSF48371">
    <property type="entry name" value="ARM repeat"/>
    <property type="match status" value="1"/>
</dbReference>
<dbReference type="InterPro" id="IPR016024">
    <property type="entry name" value="ARM-type_fold"/>
</dbReference>
<dbReference type="OMA" id="HWQCNDL"/>
<gene>
    <name evidence="13" type="primary">LOC108678437</name>
</gene>
<evidence type="ECO:0000256" key="5">
    <source>
        <dbReference type="ARBA" id="ARBA00022968"/>
    </source>
</evidence>
<evidence type="ECO:0000256" key="1">
    <source>
        <dbReference type="ARBA" id="ARBA00004167"/>
    </source>
</evidence>
<feature type="region of interest" description="Disordered" evidence="9">
    <location>
        <begin position="159"/>
        <end position="227"/>
    </location>
</feature>
<dbReference type="GO" id="GO:0031966">
    <property type="term" value="C:mitochondrial membrane"/>
    <property type="evidence" value="ECO:0007669"/>
    <property type="project" value="UniProtKB-SubCell"/>
</dbReference>
<evidence type="ECO:0000256" key="6">
    <source>
        <dbReference type="ARBA" id="ARBA00022989"/>
    </source>
</evidence>
<evidence type="ECO:0000313" key="13">
    <source>
        <dbReference type="RefSeq" id="XP_018022346.1"/>
    </source>
</evidence>
<dbReference type="InterPro" id="IPR006911">
    <property type="entry name" value="ARM-rpt_dom"/>
</dbReference>
<name>A0A8B7PAX0_HYAAZ</name>
<dbReference type="InterPro" id="IPR000225">
    <property type="entry name" value="Armadillo"/>
</dbReference>
<dbReference type="Gene3D" id="1.25.10.10">
    <property type="entry name" value="Leucine-rich Repeat Variant"/>
    <property type="match status" value="1"/>
</dbReference>
<dbReference type="OrthoDB" id="10017790at2759"/>
<reference evidence="13" key="1">
    <citation type="submission" date="2025-08" db="UniProtKB">
        <authorList>
            <consortium name="RefSeq"/>
        </authorList>
    </citation>
    <scope>IDENTIFICATION</scope>
    <source>
        <tissue evidence="13">Whole organism</tissue>
    </source>
</reference>
<keyword evidence="6 10" id="KW-1133">Transmembrane helix</keyword>
<evidence type="ECO:0000256" key="4">
    <source>
        <dbReference type="ARBA" id="ARBA00022692"/>
    </source>
</evidence>
<evidence type="ECO:0000256" key="9">
    <source>
        <dbReference type="SAM" id="MobiDB-lite"/>
    </source>
</evidence>
<keyword evidence="5" id="KW-0735">Signal-anchor</keyword>
<feature type="compositionally biased region" description="Acidic residues" evidence="9">
    <location>
        <begin position="195"/>
        <end position="210"/>
    </location>
</feature>
<evidence type="ECO:0000256" key="7">
    <source>
        <dbReference type="ARBA" id="ARBA00023128"/>
    </source>
</evidence>
<keyword evidence="7" id="KW-0496">Mitochondrion</keyword>
<evidence type="ECO:0000313" key="12">
    <source>
        <dbReference type="Proteomes" id="UP000694843"/>
    </source>
</evidence>
<proteinExistence type="inferred from homology"/>
<protein>
    <submittedName>
        <fullName evidence="13">Uncharacterized protein LOC108678437</fullName>
    </submittedName>
</protein>
<dbReference type="InterPro" id="IPR051303">
    <property type="entry name" value="Armcx_regulator"/>
</dbReference>
<evidence type="ECO:0000256" key="8">
    <source>
        <dbReference type="ARBA" id="ARBA00023136"/>
    </source>
</evidence>
<feature type="compositionally biased region" description="Basic and acidic residues" evidence="9">
    <location>
        <begin position="211"/>
        <end position="224"/>
    </location>
</feature>
<dbReference type="KEGG" id="hazt:108678437"/>
<dbReference type="RefSeq" id="XP_018022346.1">
    <property type="nucleotide sequence ID" value="XM_018166857.2"/>
</dbReference>
<evidence type="ECO:0000256" key="10">
    <source>
        <dbReference type="SAM" id="Phobius"/>
    </source>
</evidence>
<dbReference type="PANTHER" id="PTHR15712:SF23">
    <property type="entry name" value="ARMADILLO REPEAT CONTAINING 10"/>
    <property type="match status" value="1"/>
</dbReference>
<organism evidence="12 13">
    <name type="scientific">Hyalella azteca</name>
    <name type="common">Amphipod</name>
    <dbReference type="NCBI Taxonomy" id="294128"/>
    <lineage>
        <taxon>Eukaryota</taxon>
        <taxon>Metazoa</taxon>
        <taxon>Ecdysozoa</taxon>
        <taxon>Arthropoda</taxon>
        <taxon>Crustacea</taxon>
        <taxon>Multicrustacea</taxon>
        <taxon>Malacostraca</taxon>
        <taxon>Eumalacostraca</taxon>
        <taxon>Peracarida</taxon>
        <taxon>Amphipoda</taxon>
        <taxon>Senticaudata</taxon>
        <taxon>Talitrida</taxon>
        <taxon>Talitroidea</taxon>
        <taxon>Hyalellidae</taxon>
        <taxon>Hyalella</taxon>
    </lineage>
</organism>
<evidence type="ECO:0000256" key="2">
    <source>
        <dbReference type="ARBA" id="ARBA00004325"/>
    </source>
</evidence>
<dbReference type="SMART" id="SM00185">
    <property type="entry name" value="ARM"/>
    <property type="match status" value="3"/>
</dbReference>
<feature type="domain" description="Armadillo repeat-containing" evidence="11">
    <location>
        <begin position="248"/>
        <end position="443"/>
    </location>
</feature>
<feature type="compositionally biased region" description="Basic residues" evidence="9">
    <location>
        <begin position="176"/>
        <end position="189"/>
    </location>
</feature>
<accession>A0A8B7PAX0</accession>
<dbReference type="Proteomes" id="UP000694843">
    <property type="component" value="Unplaced"/>
</dbReference>
<evidence type="ECO:0000256" key="3">
    <source>
        <dbReference type="ARBA" id="ARBA00010553"/>
    </source>
</evidence>
<dbReference type="Pfam" id="PF04826">
    <property type="entry name" value="Arm_2"/>
    <property type="match status" value="1"/>
</dbReference>
<comment type="similarity">
    <text evidence="3">Belongs to the eutherian X-chromosome-specific Armcx family.</text>
</comment>
<evidence type="ECO:0000259" key="11">
    <source>
        <dbReference type="Pfam" id="PF04826"/>
    </source>
</evidence>
<keyword evidence="8 10" id="KW-0472">Membrane</keyword>
<keyword evidence="12" id="KW-1185">Reference proteome</keyword>
<sequence length="509" mass="56088">MAAGSATFQDRTLNKVAVCSAVFAGFAYVGYSYARTAFCRKLSRRHGAYDDDSQEVSRMVFRRLSQTSQTDALSSPWEGKSGGRPFVRPKSVQARIRELNLRARQFSDAFVAIQSSGGGLDNGVSRTHAMHTHHSLQCSPWSSPRLLSPVDVRGLTGSVSTENLTGLPHHASPTRPKWRRQSLRRKRHSFQQPLDGEEEECMEVEVQEENEQQRRTRMEKETREMYSNSKEQLIERLRTLMDRGRLLSPFEAKTLVALLCAEDTALLERTLVTIANCATFTLNVDLLRDAGCIVRLCSLLTSNDERIKLAAVQTLGNVLLAPESILQAQTCLPPLLDNVNTRDPDDPLLLASLVVLTNVATLSTWHGAISPVISRLYALVDCGALQVQLQALRLLVNLSCNKDMILQLLAAEGPQQLLQLVSVATDRAVLLRVLTLLATLAAHAAECSISAADLPGSAAAESSMFTRLLGDDVRGTLTATATDISRYHPDPEVRRQANRLRISLACPRP</sequence>
<dbReference type="PANTHER" id="PTHR15712">
    <property type="entry name" value="ARMADILLO REPEAT CONTAINING PROTEIN"/>
    <property type="match status" value="1"/>
</dbReference>